<name>A0A249PNQ2_9HYPH</name>
<dbReference type="KEGG" id="esj:SJ05684_a40740"/>
<comment type="cofactor">
    <cofactor evidence="1">
        <name>pyridoxal 5'-phosphate</name>
        <dbReference type="ChEBI" id="CHEBI:597326"/>
    </cofactor>
</comment>
<dbReference type="InterPro" id="IPR009006">
    <property type="entry name" value="Ala_racemase/Decarboxylase_C"/>
</dbReference>
<dbReference type="EMBL" id="CP023069">
    <property type="protein sequence ID" value="ASY67387.1"/>
    <property type="molecule type" value="Genomic_DNA"/>
</dbReference>
<dbReference type="SUPFAM" id="SSF50621">
    <property type="entry name" value="Alanine racemase C-terminal domain-like"/>
    <property type="match status" value="1"/>
</dbReference>
<organism evidence="2 3">
    <name type="scientific">Sinorhizobium sojae CCBAU 05684</name>
    <dbReference type="NCBI Taxonomy" id="716928"/>
    <lineage>
        <taxon>Bacteria</taxon>
        <taxon>Pseudomonadati</taxon>
        <taxon>Pseudomonadota</taxon>
        <taxon>Alphaproteobacteria</taxon>
        <taxon>Hyphomicrobiales</taxon>
        <taxon>Rhizobiaceae</taxon>
        <taxon>Sinorhizobium/Ensifer group</taxon>
        <taxon>Sinorhizobium</taxon>
    </lineage>
</organism>
<protein>
    <submittedName>
        <fullName evidence="2">Diaminopimelate decarboxylase</fullName>
    </submittedName>
</protein>
<keyword evidence="2" id="KW-0614">Plasmid</keyword>
<accession>A0A249PNQ2</accession>
<dbReference type="STRING" id="716928.GCA_000261485_05128"/>
<dbReference type="eggNOG" id="COG0019">
    <property type="taxonomic scope" value="Bacteria"/>
</dbReference>
<keyword evidence="3" id="KW-1185">Reference proteome</keyword>
<dbReference type="Gene3D" id="2.40.37.10">
    <property type="entry name" value="Lyase, Ornithine Decarboxylase, Chain A, domain 1"/>
    <property type="match status" value="1"/>
</dbReference>
<evidence type="ECO:0000256" key="1">
    <source>
        <dbReference type="ARBA" id="ARBA00001933"/>
    </source>
</evidence>
<dbReference type="Proteomes" id="UP000217211">
    <property type="component" value="Plasmid pSJ05684a"/>
</dbReference>
<dbReference type="AlphaFoldDB" id="A0A249PNQ2"/>
<reference evidence="2 3" key="1">
    <citation type="submission" date="2017-08" db="EMBL/GenBank/DDBJ databases">
        <title>Multipartite genome sequences of Sinorhizobium species nodulating soybeans.</title>
        <authorList>
            <person name="Tian C.F."/>
        </authorList>
    </citation>
    <scope>NUCLEOTIDE SEQUENCE [LARGE SCALE GENOMIC DNA]</scope>
    <source>
        <strain evidence="2 3">CCBAU 05684</strain>
        <plasmid evidence="3">psj05684a</plasmid>
    </source>
</reference>
<proteinExistence type="predicted"/>
<gene>
    <name evidence="2" type="ORF">SJ05684_a40740</name>
</gene>
<evidence type="ECO:0000313" key="3">
    <source>
        <dbReference type="Proteomes" id="UP000217211"/>
    </source>
</evidence>
<sequence length="91" mass="10052">MPATKATVQSPPVRAYLAGHSCLDEDVISNRWLTFPTAPRAGDLLVYANTGGYQMDLLENEFHRHPMPARFCVIEDAEGRPNLVPDTIGEV</sequence>
<dbReference type="GO" id="GO:0003824">
    <property type="term" value="F:catalytic activity"/>
    <property type="evidence" value="ECO:0007669"/>
    <property type="project" value="InterPro"/>
</dbReference>
<geneLocation type="plasmid" evidence="3">
    <name>psj05684a</name>
</geneLocation>
<evidence type="ECO:0000313" key="2">
    <source>
        <dbReference type="EMBL" id="ASY67387.1"/>
    </source>
</evidence>